<proteinExistence type="predicted"/>
<dbReference type="InParanoid" id="A0A3Q3ELN7"/>
<keyword evidence="2" id="KW-0597">Phosphoprotein</keyword>
<feature type="coiled-coil region" evidence="5">
    <location>
        <begin position="66"/>
        <end position="97"/>
    </location>
</feature>
<keyword evidence="4" id="KW-0472">Membrane</keyword>
<keyword evidence="7" id="KW-1185">Reference proteome</keyword>
<comment type="subcellular location">
    <subcellularLocation>
        <location evidence="1">Endomembrane system</location>
    </subcellularLocation>
</comment>
<organism evidence="6 7">
    <name type="scientific">Labrus bergylta</name>
    <name type="common">ballan wrasse</name>
    <dbReference type="NCBI Taxonomy" id="56723"/>
    <lineage>
        <taxon>Eukaryota</taxon>
        <taxon>Metazoa</taxon>
        <taxon>Chordata</taxon>
        <taxon>Craniata</taxon>
        <taxon>Vertebrata</taxon>
        <taxon>Euteleostomi</taxon>
        <taxon>Actinopterygii</taxon>
        <taxon>Neopterygii</taxon>
        <taxon>Teleostei</taxon>
        <taxon>Neoteleostei</taxon>
        <taxon>Acanthomorphata</taxon>
        <taxon>Eupercaria</taxon>
        <taxon>Labriformes</taxon>
        <taxon>Labridae</taxon>
        <taxon>Labrus</taxon>
    </lineage>
</organism>
<evidence type="ECO:0000256" key="5">
    <source>
        <dbReference type="SAM" id="Coils"/>
    </source>
</evidence>
<evidence type="ECO:0000256" key="3">
    <source>
        <dbReference type="ARBA" id="ARBA00022737"/>
    </source>
</evidence>
<keyword evidence="3" id="KW-0677">Repeat</keyword>
<sequence length="142" mass="16015">MLLLSPPSSHPLHTFQTHSSLLLQILCEECECCVRSLLELGVAVQEFGEQNPLLCKQLGDAVAKLIEVQRQTTQQVQDRANRLRKQAERQAEDYQGMKVFISGWAEKAETLVSCSIIWGSASQLQEQIRAHQVSLNEPLCRE</sequence>
<reference evidence="6" key="1">
    <citation type="submission" date="2025-08" db="UniProtKB">
        <authorList>
            <consortium name="Ensembl"/>
        </authorList>
    </citation>
    <scope>IDENTIFICATION</scope>
</reference>
<dbReference type="PANTHER" id="PTHR14514">
    <property type="entry name" value="PKA ANCHORING PROTEIN"/>
    <property type="match status" value="1"/>
</dbReference>
<accession>A0A3Q3ELN7</accession>
<dbReference type="GeneTree" id="ENSGT01030000234944"/>
<dbReference type="STRING" id="56723.ENSLBEP00000008378"/>
<evidence type="ECO:0000256" key="2">
    <source>
        <dbReference type="ARBA" id="ARBA00022553"/>
    </source>
</evidence>
<dbReference type="PANTHER" id="PTHR14514:SF3">
    <property type="entry name" value="NESPRIN-1"/>
    <property type="match status" value="1"/>
</dbReference>
<evidence type="ECO:0000256" key="1">
    <source>
        <dbReference type="ARBA" id="ARBA00004308"/>
    </source>
</evidence>
<dbReference type="Ensembl" id="ENSLBET00000008799.1">
    <property type="protein sequence ID" value="ENSLBEP00000008378.1"/>
    <property type="gene ID" value="ENSLBEG00000006467.1"/>
</dbReference>
<evidence type="ECO:0000256" key="4">
    <source>
        <dbReference type="ARBA" id="ARBA00023136"/>
    </source>
</evidence>
<protein>
    <submittedName>
        <fullName evidence="6">Uncharacterized protein</fullName>
    </submittedName>
</protein>
<evidence type="ECO:0000313" key="7">
    <source>
        <dbReference type="Proteomes" id="UP000261660"/>
    </source>
</evidence>
<reference evidence="6" key="2">
    <citation type="submission" date="2025-09" db="UniProtKB">
        <authorList>
            <consortium name="Ensembl"/>
        </authorList>
    </citation>
    <scope>IDENTIFICATION</scope>
</reference>
<name>A0A3Q3ELN7_9LABR</name>
<evidence type="ECO:0000313" key="6">
    <source>
        <dbReference type="Ensembl" id="ENSLBEP00000008378.1"/>
    </source>
</evidence>
<keyword evidence="5" id="KW-0175">Coiled coil</keyword>
<dbReference type="AlphaFoldDB" id="A0A3Q3ELN7"/>
<dbReference type="Proteomes" id="UP000261660">
    <property type="component" value="Unplaced"/>
</dbReference>